<dbReference type="PANTHER" id="PTHR37049:SF4">
    <property type="entry name" value="RHODANESE DOMAIN-CONTAINING PROTEIN"/>
    <property type="match status" value="1"/>
</dbReference>
<evidence type="ECO:0000313" key="3">
    <source>
        <dbReference type="Proteomes" id="UP000567179"/>
    </source>
</evidence>
<reference evidence="2 3" key="1">
    <citation type="journal article" date="2020" name="ISME J.">
        <title>Uncovering the hidden diversity of litter-decomposition mechanisms in mushroom-forming fungi.</title>
        <authorList>
            <person name="Floudas D."/>
            <person name="Bentzer J."/>
            <person name="Ahren D."/>
            <person name="Johansson T."/>
            <person name="Persson P."/>
            <person name="Tunlid A."/>
        </authorList>
    </citation>
    <scope>NUCLEOTIDE SEQUENCE [LARGE SCALE GENOMIC DNA]</scope>
    <source>
        <strain evidence="2 3">CBS 101986</strain>
    </source>
</reference>
<feature type="chain" id="PRO_5034032130" description="Tail specific protease domain-containing protein" evidence="1">
    <location>
        <begin position="23"/>
        <end position="668"/>
    </location>
</feature>
<evidence type="ECO:0000256" key="1">
    <source>
        <dbReference type="SAM" id="SignalP"/>
    </source>
</evidence>
<keyword evidence="3" id="KW-1185">Reference proteome</keyword>
<gene>
    <name evidence="2" type="ORF">D9619_007812</name>
</gene>
<evidence type="ECO:0008006" key="4">
    <source>
        <dbReference type="Google" id="ProtNLM"/>
    </source>
</evidence>
<name>A0A8H5ATY2_9AGAR</name>
<dbReference type="OrthoDB" id="27214at2759"/>
<proteinExistence type="predicted"/>
<organism evidence="2 3">
    <name type="scientific">Psilocybe cf. subviscida</name>
    <dbReference type="NCBI Taxonomy" id="2480587"/>
    <lineage>
        <taxon>Eukaryota</taxon>
        <taxon>Fungi</taxon>
        <taxon>Dikarya</taxon>
        <taxon>Basidiomycota</taxon>
        <taxon>Agaricomycotina</taxon>
        <taxon>Agaricomycetes</taxon>
        <taxon>Agaricomycetidae</taxon>
        <taxon>Agaricales</taxon>
        <taxon>Agaricineae</taxon>
        <taxon>Strophariaceae</taxon>
        <taxon>Psilocybe</taxon>
    </lineage>
</organism>
<sequence>MSFSTALRAALFSFAFATLASAAPTVELTSRAPDPCAVIGGKKWVSPKEVRACYTSFKVDEVAKAKTIDTLVKGLAFHTSVNYQIQAPPPFVGDVHEDLLADLARIKKQKYPSEYDLHIDLSRSFKRLNDGHCVWVNYCYDSLFVNYLPIPVTLITDKLGFQNVHIAYEAFDVASAEFADQFDFWQNALPGSLKGNLKSLSGAKVLLINGLPPQVAIDANAKIAGSFQGLGTRQNGFFASYRRNAGEWSYIMGNFAQQSLPLDDSVLLTIQRVNHTLPETVIIPYRSRLGSTAEPFTDTASWRANNCRAVDDTNGVDFYANKGVPGLAAAKFQQQTPVPPAVQREHLMNVILDTAPLSDVTLPPTLLPKLSPLGGSRNSAQFYLAKDGKTGVLALGSFSDSSFTGLLTSLLGGLKSLKDAGATQLIIDVTNNGGGFICAAHWLHRIIAGPKAETVPQAGLDSAARDGPLAQLITKAIVEKNVDPDQKLLYYPVNWRNATHDLFTSNQDWLQPPKLRIINGRKDYFSQRLGQECQPEGFIEGAPDVALFDPKKVVIVSNGRQGCASSCSLFSIVMAELEGTKTVVVGGKKDVKQQYCGITAGLKNNTLAPPDLIVNGVMGITWRLAFSPNSNTPAEWEDHAADYNLPLTPELANNPVAIWEAVAKLILS</sequence>
<comment type="caution">
    <text evidence="2">The sequence shown here is derived from an EMBL/GenBank/DDBJ whole genome shotgun (WGS) entry which is preliminary data.</text>
</comment>
<evidence type="ECO:0000313" key="2">
    <source>
        <dbReference type="EMBL" id="KAF5310818.1"/>
    </source>
</evidence>
<dbReference type="AlphaFoldDB" id="A0A8H5ATY2"/>
<dbReference type="InterPro" id="IPR052766">
    <property type="entry name" value="S41A_metabolite_peptidase"/>
</dbReference>
<dbReference type="Proteomes" id="UP000567179">
    <property type="component" value="Unassembled WGS sequence"/>
</dbReference>
<dbReference type="Gene3D" id="3.90.226.10">
    <property type="entry name" value="2-enoyl-CoA Hydratase, Chain A, domain 1"/>
    <property type="match status" value="1"/>
</dbReference>
<accession>A0A8H5ATY2</accession>
<dbReference type="SUPFAM" id="SSF52096">
    <property type="entry name" value="ClpP/crotonase"/>
    <property type="match status" value="1"/>
</dbReference>
<dbReference type="InterPro" id="IPR029045">
    <property type="entry name" value="ClpP/crotonase-like_dom_sf"/>
</dbReference>
<feature type="signal peptide" evidence="1">
    <location>
        <begin position="1"/>
        <end position="22"/>
    </location>
</feature>
<dbReference type="EMBL" id="JAACJJ010000057">
    <property type="protein sequence ID" value="KAF5310818.1"/>
    <property type="molecule type" value="Genomic_DNA"/>
</dbReference>
<dbReference type="PANTHER" id="PTHR37049">
    <property type="entry name" value="PEPTIDASE S41 FAMILY PROTEIN"/>
    <property type="match status" value="1"/>
</dbReference>
<keyword evidence="1" id="KW-0732">Signal</keyword>
<protein>
    <recommendedName>
        <fullName evidence="4">Tail specific protease domain-containing protein</fullName>
    </recommendedName>
</protein>